<proteinExistence type="predicted"/>
<dbReference type="SUPFAM" id="SSF56935">
    <property type="entry name" value="Porins"/>
    <property type="match status" value="1"/>
</dbReference>
<evidence type="ECO:0000313" key="3">
    <source>
        <dbReference type="EMBL" id="QBH13842.1"/>
    </source>
</evidence>
<name>A0A328FCU0_9BACT</name>
<dbReference type="GO" id="GO:0015288">
    <property type="term" value="F:porin activity"/>
    <property type="evidence" value="ECO:0007669"/>
    <property type="project" value="InterPro"/>
</dbReference>
<reference evidence="4 5" key="1">
    <citation type="submission" date="2018-06" db="EMBL/GenBank/DDBJ databases">
        <title>Complete Genome Sequence of Desulfobacter hydrogenophilus (DSM3380).</title>
        <authorList>
            <person name="Marietou A."/>
            <person name="Schreiber L."/>
            <person name="Marshall I."/>
            <person name="Jorgensen B."/>
        </authorList>
    </citation>
    <scope>NUCLEOTIDE SEQUENCE [LARGE SCALE GENOMIC DNA]</scope>
    <source>
        <strain evidence="4 5">DSM 3380</strain>
    </source>
</reference>
<dbReference type="RefSeq" id="WP_111958855.1">
    <property type="nucleotide sequence ID" value="NZ_CP036313.1"/>
</dbReference>
<dbReference type="Proteomes" id="UP000293902">
    <property type="component" value="Chromosome"/>
</dbReference>
<dbReference type="EMBL" id="QLNI01000037">
    <property type="protein sequence ID" value="RAM00857.1"/>
    <property type="molecule type" value="Genomic_DNA"/>
</dbReference>
<dbReference type="AlphaFoldDB" id="A0A328FCU0"/>
<organism evidence="4 5">
    <name type="scientific">Desulfobacter hydrogenophilus</name>
    <dbReference type="NCBI Taxonomy" id="2291"/>
    <lineage>
        <taxon>Bacteria</taxon>
        <taxon>Pseudomonadati</taxon>
        <taxon>Thermodesulfobacteriota</taxon>
        <taxon>Desulfobacteria</taxon>
        <taxon>Desulfobacterales</taxon>
        <taxon>Desulfobacteraceae</taxon>
        <taxon>Desulfobacter</taxon>
    </lineage>
</organism>
<dbReference type="OrthoDB" id="5413915at2"/>
<evidence type="ECO:0000313" key="6">
    <source>
        <dbReference type="Proteomes" id="UP000293902"/>
    </source>
</evidence>
<feature type="chain" id="PRO_5030062925" evidence="1">
    <location>
        <begin position="21"/>
        <end position="367"/>
    </location>
</feature>
<sequence length="367" mass="39375">MKKIIVAIAALALMASSAYAAEWNFYGEAMVYTGWVDSDPVDDSTVGETIGNFIDDFGDDLQYDEGLYTIAKIGAYVKVSDELSGRFEYQVKDGDVVLEHLYGAWNFGSGILTVGHTDTPINVAYSEQLTSNGTYEDLGLGGFGDFDNGQNAEIMLTFGGFSIAVINPERSAWTWNTDETSYEVEDGDYTNTQAVIPMIAACYKATFDMGEAQIAGGYNTFEIDDSEDIDAYGVALGAQLNFGALGMFVTGVWGQNIANLGTETASQYTGYAIYDGVDVNDCESMGGTIGVTYAVNDMLALEAGYGYIHGEFDEGDLSSSIAQSYYLQAAITLAPGVTVTPEVGMVDHREAGTTEDLYFGAAWAIAF</sequence>
<evidence type="ECO:0000313" key="4">
    <source>
        <dbReference type="EMBL" id="RAM00857.1"/>
    </source>
</evidence>
<evidence type="ECO:0000256" key="1">
    <source>
        <dbReference type="SAM" id="SignalP"/>
    </source>
</evidence>
<feature type="domain" description="Porin" evidence="2">
    <location>
        <begin position="7"/>
        <end position="348"/>
    </location>
</feature>
<dbReference type="InterPro" id="IPR033900">
    <property type="entry name" value="Gram_neg_porin_domain"/>
</dbReference>
<keyword evidence="1" id="KW-0732">Signal</keyword>
<dbReference type="GO" id="GO:0016020">
    <property type="term" value="C:membrane"/>
    <property type="evidence" value="ECO:0007669"/>
    <property type="project" value="InterPro"/>
</dbReference>
<reference evidence="3 6" key="2">
    <citation type="submission" date="2019-02" db="EMBL/GenBank/DDBJ databases">
        <title>Complete genome sequence of Desulfobacter hydrogenophilus AcRS1.</title>
        <authorList>
            <person name="Marietou A."/>
            <person name="Lund M.B."/>
            <person name="Marshall I.P.G."/>
            <person name="Schreiber L."/>
            <person name="Jorgensen B."/>
        </authorList>
    </citation>
    <scope>NUCLEOTIDE SEQUENCE [LARGE SCALE GENOMIC DNA]</scope>
    <source>
        <strain evidence="3 6">AcRS1</strain>
    </source>
</reference>
<protein>
    <submittedName>
        <fullName evidence="3">Porin</fullName>
    </submittedName>
</protein>
<evidence type="ECO:0000313" key="5">
    <source>
        <dbReference type="Proteomes" id="UP000248798"/>
    </source>
</evidence>
<dbReference type="EMBL" id="CP036313">
    <property type="protein sequence ID" value="QBH13842.1"/>
    <property type="molecule type" value="Genomic_DNA"/>
</dbReference>
<evidence type="ECO:0000259" key="2">
    <source>
        <dbReference type="Pfam" id="PF13609"/>
    </source>
</evidence>
<gene>
    <name evidence="4" type="ORF">DO021_17020</name>
    <name evidence="3" type="ORF">EYB58_13470</name>
</gene>
<dbReference type="Pfam" id="PF13609">
    <property type="entry name" value="Porin_4"/>
    <property type="match status" value="1"/>
</dbReference>
<keyword evidence="6" id="KW-1185">Reference proteome</keyword>
<dbReference type="Proteomes" id="UP000248798">
    <property type="component" value="Unassembled WGS sequence"/>
</dbReference>
<feature type="signal peptide" evidence="1">
    <location>
        <begin position="1"/>
        <end position="20"/>
    </location>
</feature>
<accession>A0A328FCU0</accession>